<organism evidence="2 3">
    <name type="scientific">Collybia nuda</name>
    <dbReference type="NCBI Taxonomy" id="64659"/>
    <lineage>
        <taxon>Eukaryota</taxon>
        <taxon>Fungi</taxon>
        <taxon>Dikarya</taxon>
        <taxon>Basidiomycota</taxon>
        <taxon>Agaricomycotina</taxon>
        <taxon>Agaricomycetes</taxon>
        <taxon>Agaricomycetidae</taxon>
        <taxon>Agaricales</taxon>
        <taxon>Tricholomatineae</taxon>
        <taxon>Clitocybaceae</taxon>
        <taxon>Collybia</taxon>
    </lineage>
</organism>
<comment type="caution">
    <text evidence="2">The sequence shown here is derived from an EMBL/GenBank/DDBJ whole genome shotgun (WGS) entry which is preliminary data.</text>
</comment>
<feature type="domain" description="DUF6697" evidence="1">
    <location>
        <begin position="125"/>
        <end position="317"/>
    </location>
</feature>
<name>A0A9P5XUW6_9AGAR</name>
<evidence type="ECO:0000313" key="3">
    <source>
        <dbReference type="Proteomes" id="UP000807353"/>
    </source>
</evidence>
<dbReference type="EMBL" id="MU150380">
    <property type="protein sequence ID" value="KAF9457258.1"/>
    <property type="molecule type" value="Genomic_DNA"/>
</dbReference>
<reference evidence="2" key="1">
    <citation type="submission" date="2020-11" db="EMBL/GenBank/DDBJ databases">
        <authorList>
            <consortium name="DOE Joint Genome Institute"/>
            <person name="Ahrendt S."/>
            <person name="Riley R."/>
            <person name="Andreopoulos W."/>
            <person name="Labutti K."/>
            <person name="Pangilinan J."/>
            <person name="Ruiz-Duenas F.J."/>
            <person name="Barrasa J.M."/>
            <person name="Sanchez-Garcia M."/>
            <person name="Camarero S."/>
            <person name="Miyauchi S."/>
            <person name="Serrano A."/>
            <person name="Linde D."/>
            <person name="Babiker R."/>
            <person name="Drula E."/>
            <person name="Ayuso-Fernandez I."/>
            <person name="Pacheco R."/>
            <person name="Padilla G."/>
            <person name="Ferreira P."/>
            <person name="Barriuso J."/>
            <person name="Kellner H."/>
            <person name="Castanera R."/>
            <person name="Alfaro M."/>
            <person name="Ramirez L."/>
            <person name="Pisabarro A.G."/>
            <person name="Kuo A."/>
            <person name="Tritt A."/>
            <person name="Lipzen A."/>
            <person name="He G."/>
            <person name="Yan M."/>
            <person name="Ng V."/>
            <person name="Cullen D."/>
            <person name="Martin F."/>
            <person name="Rosso M.-N."/>
            <person name="Henrissat B."/>
            <person name="Hibbett D."/>
            <person name="Martinez A.T."/>
            <person name="Grigoriev I.V."/>
        </authorList>
    </citation>
    <scope>NUCLEOTIDE SEQUENCE</scope>
    <source>
        <strain evidence="2">CBS 247.69</strain>
    </source>
</reference>
<dbReference type="Pfam" id="PF20411">
    <property type="entry name" value="DUF6697"/>
    <property type="match status" value="1"/>
</dbReference>
<accession>A0A9P5XUW6</accession>
<evidence type="ECO:0000259" key="1">
    <source>
        <dbReference type="Pfam" id="PF20411"/>
    </source>
</evidence>
<dbReference type="AlphaFoldDB" id="A0A9P5XUW6"/>
<protein>
    <recommendedName>
        <fullName evidence="1">DUF6697 domain-containing protein</fullName>
    </recommendedName>
</protein>
<dbReference type="OrthoDB" id="3176940at2759"/>
<dbReference type="Proteomes" id="UP000807353">
    <property type="component" value="Unassembled WGS sequence"/>
</dbReference>
<evidence type="ECO:0000313" key="2">
    <source>
        <dbReference type="EMBL" id="KAF9457258.1"/>
    </source>
</evidence>
<keyword evidence="3" id="KW-1185">Reference proteome</keyword>
<sequence>MDLGVKDSKEDVKNGIRALVENPQAAIEERAEVGFKIEDTESDTKIDVRMAEVFELISERPQKRRRKIELENIKRDQEHKNPVWKVEVKKNYDLGLSLDTVFRRIDDLNIKEFPINLDDELLNETVTRDFLSSTFGGNSQATFPQISAKNVQKHGFNDFMCLNLEYNPRAPQRAGFPGLFFMCSDKDLRSKWRADQQRVFVRIAVNVWLYIGQYSLIRAAGLTVAEWKTLSYNVKTTWAENVCSMDWGKRMRTRICLRKALRREPTVEEVDQNQSNNFKITSEEVVEAYNSGKEMIGVWGMKCIGYDEAFQRDIVEKYQRWTPKQKSGGAGKTQKKKRN</sequence>
<proteinExistence type="predicted"/>
<dbReference type="InterPro" id="IPR046520">
    <property type="entry name" value="DUF6697"/>
</dbReference>
<gene>
    <name evidence="2" type="ORF">BDZ94DRAFT_256303</name>
</gene>